<evidence type="ECO:0000256" key="1">
    <source>
        <dbReference type="SAM" id="Coils"/>
    </source>
</evidence>
<dbReference type="KEGG" id="vg:54975986"/>
<evidence type="ECO:0000313" key="3">
    <source>
        <dbReference type="Proteomes" id="UP000223622"/>
    </source>
</evidence>
<evidence type="ECO:0000313" key="2">
    <source>
        <dbReference type="EMBL" id="AMW36078.1"/>
    </source>
</evidence>
<accession>A0A1I9L291</accession>
<name>A0A1I9L291_9CAUD</name>
<proteinExistence type="predicted"/>
<keyword evidence="1" id="KW-0175">Coiled coil</keyword>
<dbReference type="EMBL" id="KU197013">
    <property type="protein sequence ID" value="AMW36078.1"/>
    <property type="molecule type" value="Genomic_DNA"/>
</dbReference>
<feature type="coiled-coil region" evidence="1">
    <location>
        <begin position="3"/>
        <end position="44"/>
    </location>
</feature>
<keyword evidence="3" id="KW-1185">Reference proteome</keyword>
<reference evidence="2 3" key="1">
    <citation type="submission" date="2015-11" db="EMBL/GenBank/DDBJ databases">
        <title>Bacteriophages of Xanthomonas arboricola pv. juglandis: Characterization of two phages.</title>
        <authorList>
            <person name="Domotor D."/>
            <person name="Frank T."/>
            <person name="Rakhely G."/>
            <person name="Doffkay Z."/>
            <person name="Schneider G."/>
            <person name="Kovacs T."/>
        </authorList>
    </citation>
    <scope>NUCLEOTIDE SEQUENCE [LARGE SCALE GENOMIC DNA]</scope>
</reference>
<dbReference type="RefSeq" id="YP_009785919.1">
    <property type="nucleotide sequence ID" value="NC_047762.1"/>
</dbReference>
<dbReference type="GeneID" id="54975986"/>
<sequence length="148" mass="15580">MSENTHEQTVSHAEAKINELREDRAKAQAKVDAIDAKIEALLRTAANDAAIEALAPGSSVAYVYGRALNKRVLSGVVRATNKTDKGVVQLKVETGEGFDAEFNLIDATALLFSADEIEAAQAEIDKAKADAEAAAEAAKNAALQGQQS</sequence>
<protein>
    <submittedName>
        <fullName evidence="2">Uncharacterized protein</fullName>
    </submittedName>
</protein>
<organism evidence="2 3">
    <name type="scientific">Xanthomonas phage XAJ24</name>
    <dbReference type="NCBI Taxonomy" id="1775250"/>
    <lineage>
        <taxon>Viruses</taxon>
        <taxon>Duplodnaviria</taxon>
        <taxon>Heunggongvirae</taxon>
        <taxon>Uroviricota</taxon>
        <taxon>Caudoviricetes</taxon>
        <taxon>Autographivirales</taxon>
        <taxon>Autonotataviridae</taxon>
        <taxon>Gujervirinae</taxon>
        <taxon>Pradovirus</taxon>
        <taxon>Pradovirus XAJ24</taxon>
    </lineage>
</organism>
<feature type="coiled-coil region" evidence="1">
    <location>
        <begin position="110"/>
        <end position="144"/>
    </location>
</feature>
<dbReference type="Proteomes" id="UP000223622">
    <property type="component" value="Segment"/>
</dbReference>